<dbReference type="GO" id="GO:0005829">
    <property type="term" value="C:cytosol"/>
    <property type="evidence" value="ECO:0007669"/>
    <property type="project" value="TreeGrafter"/>
</dbReference>
<accession>A0AAW2QSY3</accession>
<protein>
    <submittedName>
        <fullName evidence="1">Uncharacterized protein</fullName>
    </submittedName>
</protein>
<dbReference type="GO" id="GO:0005634">
    <property type="term" value="C:nucleus"/>
    <property type="evidence" value="ECO:0007669"/>
    <property type="project" value="TreeGrafter"/>
</dbReference>
<dbReference type="GO" id="GO:0006513">
    <property type="term" value="P:protein monoubiquitination"/>
    <property type="evidence" value="ECO:0007669"/>
    <property type="project" value="TreeGrafter"/>
</dbReference>
<dbReference type="GO" id="GO:0000209">
    <property type="term" value="P:protein polyubiquitination"/>
    <property type="evidence" value="ECO:0007669"/>
    <property type="project" value="TreeGrafter"/>
</dbReference>
<gene>
    <name evidence="1" type="ORF">Sangu_0396900</name>
</gene>
<dbReference type="GO" id="GO:0061630">
    <property type="term" value="F:ubiquitin protein ligase activity"/>
    <property type="evidence" value="ECO:0007669"/>
    <property type="project" value="TreeGrafter"/>
</dbReference>
<reference evidence="1" key="2">
    <citation type="journal article" date="2024" name="Plant">
        <title>Genomic evolution and insights into agronomic trait innovations of Sesamum species.</title>
        <authorList>
            <person name="Miao H."/>
            <person name="Wang L."/>
            <person name="Qu L."/>
            <person name="Liu H."/>
            <person name="Sun Y."/>
            <person name="Le M."/>
            <person name="Wang Q."/>
            <person name="Wei S."/>
            <person name="Zheng Y."/>
            <person name="Lin W."/>
            <person name="Duan Y."/>
            <person name="Cao H."/>
            <person name="Xiong S."/>
            <person name="Wang X."/>
            <person name="Wei L."/>
            <person name="Li C."/>
            <person name="Ma Q."/>
            <person name="Ju M."/>
            <person name="Zhao R."/>
            <person name="Li G."/>
            <person name="Mu C."/>
            <person name="Tian Q."/>
            <person name="Mei H."/>
            <person name="Zhang T."/>
            <person name="Gao T."/>
            <person name="Zhang H."/>
        </authorList>
    </citation>
    <scope>NUCLEOTIDE SEQUENCE</scope>
    <source>
        <strain evidence="1">G01</strain>
    </source>
</reference>
<dbReference type="GO" id="GO:0051865">
    <property type="term" value="P:protein autoubiquitination"/>
    <property type="evidence" value="ECO:0007669"/>
    <property type="project" value="TreeGrafter"/>
</dbReference>
<name>A0AAW2QSY3_9LAMI</name>
<dbReference type="PANTHER" id="PTHR31531:SF2">
    <property type="entry name" value="E3 UBIQUITIN-PROTEIN LIGASE E3D"/>
    <property type="match status" value="1"/>
</dbReference>
<dbReference type="AlphaFoldDB" id="A0AAW2QSY3"/>
<dbReference type="GO" id="GO:0043161">
    <property type="term" value="P:proteasome-mediated ubiquitin-dependent protein catabolic process"/>
    <property type="evidence" value="ECO:0007669"/>
    <property type="project" value="TreeGrafter"/>
</dbReference>
<dbReference type="Pfam" id="PF09814">
    <property type="entry name" value="HECT_2"/>
    <property type="match status" value="1"/>
</dbReference>
<dbReference type="GO" id="GO:0031624">
    <property type="term" value="F:ubiquitin conjugating enzyme binding"/>
    <property type="evidence" value="ECO:0007669"/>
    <property type="project" value="TreeGrafter"/>
</dbReference>
<comment type="caution">
    <text evidence="1">The sequence shown here is derived from an EMBL/GenBank/DDBJ whole genome shotgun (WGS) entry which is preliminary data.</text>
</comment>
<dbReference type="EMBL" id="JACGWK010000002">
    <property type="protein sequence ID" value="KAL0370788.1"/>
    <property type="molecule type" value="Genomic_DNA"/>
</dbReference>
<dbReference type="GO" id="GO:0000151">
    <property type="term" value="C:ubiquitin ligase complex"/>
    <property type="evidence" value="ECO:0007669"/>
    <property type="project" value="TreeGrafter"/>
</dbReference>
<dbReference type="GO" id="GO:0030332">
    <property type="term" value="F:cyclin binding"/>
    <property type="evidence" value="ECO:0007669"/>
    <property type="project" value="TreeGrafter"/>
</dbReference>
<dbReference type="PANTHER" id="PTHR31531">
    <property type="entry name" value="E3 UBIQUITIN-PROTEIN LIGASE E3D FAMILY MEMBER"/>
    <property type="match status" value="1"/>
</dbReference>
<dbReference type="InterPro" id="IPR019193">
    <property type="entry name" value="UBQ-conj_enz_E2-bd_prot"/>
</dbReference>
<organism evidence="1">
    <name type="scientific">Sesamum angustifolium</name>
    <dbReference type="NCBI Taxonomy" id="2727405"/>
    <lineage>
        <taxon>Eukaryota</taxon>
        <taxon>Viridiplantae</taxon>
        <taxon>Streptophyta</taxon>
        <taxon>Embryophyta</taxon>
        <taxon>Tracheophyta</taxon>
        <taxon>Spermatophyta</taxon>
        <taxon>Magnoliopsida</taxon>
        <taxon>eudicotyledons</taxon>
        <taxon>Gunneridae</taxon>
        <taxon>Pentapetalae</taxon>
        <taxon>asterids</taxon>
        <taxon>lamiids</taxon>
        <taxon>Lamiales</taxon>
        <taxon>Pedaliaceae</taxon>
        <taxon>Sesamum</taxon>
    </lineage>
</organism>
<proteinExistence type="predicted"/>
<reference evidence="1" key="1">
    <citation type="submission" date="2020-06" db="EMBL/GenBank/DDBJ databases">
        <authorList>
            <person name="Li T."/>
            <person name="Hu X."/>
            <person name="Zhang T."/>
            <person name="Song X."/>
            <person name="Zhang H."/>
            <person name="Dai N."/>
            <person name="Sheng W."/>
            <person name="Hou X."/>
            <person name="Wei L."/>
        </authorList>
    </citation>
    <scope>NUCLEOTIDE SEQUENCE</scope>
    <source>
        <strain evidence="1">G01</strain>
        <tissue evidence="1">Leaf</tissue>
    </source>
</reference>
<sequence length="403" mass="45301">MKPSAQCRDLKLSFLPEQPLLTVSFLDNDAQIETSVRVPVPRVLVDPESPLQVRAFDDHIEVKLVLLLPVDHPLVSDFDSVLSSEENKDELLPLSIDSDLKKLSSMKEVHFYCRNCSSKLTKGLRCFEEMPSVNWRDVADNWFGNCCCSFGGNDILGCQFSDVRIRQNYESDEQSLRDKCSSKDSQDEINWEPLQMYEKSGANGELLETQKVFLDGYLGNGFMVRSSGLSRDIRWIEFLCPGCSCLVGAYPCFGDNVPIDGGVRLFKCYISTCLPSSGADVFRDASISPPNRNYTLERLFASQLLESAEDELSFRTVVRDMQTKSPVLQIILLNPNSWGCSGSLHPAEPATKLVMNPNIKVLFSAPSHGEEFDSRYAISSDAFSFWGGMGVQNYAFKFCWFLR</sequence>
<evidence type="ECO:0000313" key="1">
    <source>
        <dbReference type="EMBL" id="KAL0370788.1"/>
    </source>
</evidence>